<keyword evidence="10" id="KW-0325">Glycoprotein</keyword>
<evidence type="ECO:0000313" key="19">
    <source>
        <dbReference type="RefSeq" id="XP_021099102.1"/>
    </source>
</evidence>
<feature type="region of interest" description="Disordered" evidence="16">
    <location>
        <begin position="55"/>
        <end position="87"/>
    </location>
</feature>
<evidence type="ECO:0000256" key="1">
    <source>
        <dbReference type="ARBA" id="ARBA00001947"/>
    </source>
</evidence>
<evidence type="ECO:0000256" key="15">
    <source>
        <dbReference type="ARBA" id="ARBA00048348"/>
    </source>
</evidence>
<evidence type="ECO:0000256" key="11">
    <source>
        <dbReference type="ARBA" id="ARBA00023239"/>
    </source>
</evidence>
<keyword evidence="7" id="KW-0479">Metal-binding</keyword>
<dbReference type="InterPro" id="IPR023561">
    <property type="entry name" value="Carbonic_anhydrase_a-class"/>
</dbReference>
<dbReference type="FunFam" id="3.10.200.10:FF:000003">
    <property type="entry name" value="Carbonic anhydrase 12"/>
    <property type="match status" value="1"/>
</dbReference>
<organism evidence="18 19">
    <name type="scientific">Heterocephalus glaber</name>
    <name type="common">Naked mole rat</name>
    <dbReference type="NCBI Taxonomy" id="10181"/>
    <lineage>
        <taxon>Eukaryota</taxon>
        <taxon>Metazoa</taxon>
        <taxon>Chordata</taxon>
        <taxon>Craniata</taxon>
        <taxon>Vertebrata</taxon>
        <taxon>Euteleostomi</taxon>
        <taxon>Mammalia</taxon>
        <taxon>Eutheria</taxon>
        <taxon>Euarchontoglires</taxon>
        <taxon>Glires</taxon>
        <taxon>Rodentia</taxon>
        <taxon>Hystricomorpha</taxon>
        <taxon>Bathyergidae</taxon>
        <taxon>Heterocephalus</taxon>
    </lineage>
</organism>
<reference evidence="19" key="1">
    <citation type="submission" date="2025-08" db="UniProtKB">
        <authorList>
            <consortium name="RefSeq"/>
        </authorList>
    </citation>
    <scope>IDENTIFICATION</scope>
</reference>
<keyword evidence="8" id="KW-0862">Zinc</keyword>
<evidence type="ECO:0000256" key="12">
    <source>
        <dbReference type="ARBA" id="ARBA00025355"/>
    </source>
</evidence>
<comment type="similarity">
    <text evidence="3">Belongs to the alpha-carbonic anhydrase family.</text>
</comment>
<comment type="catalytic activity">
    <reaction evidence="15">
        <text>hydrogencarbonate + H(+) = CO2 + H2O</text>
        <dbReference type="Rhea" id="RHEA:10748"/>
        <dbReference type="ChEBI" id="CHEBI:15377"/>
        <dbReference type="ChEBI" id="CHEBI:15378"/>
        <dbReference type="ChEBI" id="CHEBI:16526"/>
        <dbReference type="ChEBI" id="CHEBI:17544"/>
        <dbReference type="EC" id="4.2.1.1"/>
    </reaction>
</comment>
<dbReference type="EC" id="4.2.1.1" evidence="4"/>
<dbReference type="SMART" id="SM01057">
    <property type="entry name" value="Carb_anhydrase"/>
    <property type="match status" value="1"/>
</dbReference>
<dbReference type="Pfam" id="PF00194">
    <property type="entry name" value="Carb_anhydrase"/>
    <property type="match status" value="1"/>
</dbReference>
<comment type="cofactor">
    <cofactor evidence="1">
        <name>Zn(2+)</name>
        <dbReference type="ChEBI" id="CHEBI:29105"/>
    </cofactor>
</comment>
<dbReference type="AlphaFoldDB" id="A0AAX6RMQ8"/>
<dbReference type="PROSITE" id="PS51144">
    <property type="entry name" value="ALPHA_CA_2"/>
    <property type="match status" value="1"/>
</dbReference>
<dbReference type="InterPro" id="IPR036398">
    <property type="entry name" value="CA_dom_sf"/>
</dbReference>
<evidence type="ECO:0000256" key="16">
    <source>
        <dbReference type="SAM" id="MobiDB-lite"/>
    </source>
</evidence>
<proteinExistence type="inferred from homology"/>
<evidence type="ECO:0000256" key="6">
    <source>
        <dbReference type="ARBA" id="ARBA00022525"/>
    </source>
</evidence>
<dbReference type="Proteomes" id="UP000694906">
    <property type="component" value="Unplaced"/>
</dbReference>
<dbReference type="RefSeq" id="XP_021099102.1">
    <property type="nucleotide sequence ID" value="XM_021243443.1"/>
</dbReference>
<evidence type="ECO:0000259" key="17">
    <source>
        <dbReference type="PROSITE" id="PS51144"/>
    </source>
</evidence>
<evidence type="ECO:0000256" key="14">
    <source>
        <dbReference type="ARBA" id="ARBA00032196"/>
    </source>
</evidence>
<gene>
    <name evidence="19" type="primary">Ca6</name>
</gene>
<evidence type="ECO:0000256" key="2">
    <source>
        <dbReference type="ARBA" id="ARBA00004613"/>
    </source>
</evidence>
<keyword evidence="18" id="KW-1185">Reference proteome</keyword>
<dbReference type="GO" id="GO:0005615">
    <property type="term" value="C:extracellular space"/>
    <property type="evidence" value="ECO:0007669"/>
    <property type="project" value="TreeGrafter"/>
</dbReference>
<evidence type="ECO:0000256" key="8">
    <source>
        <dbReference type="ARBA" id="ARBA00022833"/>
    </source>
</evidence>
<evidence type="ECO:0000313" key="18">
    <source>
        <dbReference type="Proteomes" id="UP000694906"/>
    </source>
</evidence>
<dbReference type="Gene3D" id="3.10.200.10">
    <property type="entry name" value="Alpha carbonic anhydrase"/>
    <property type="match status" value="1"/>
</dbReference>
<comment type="function">
    <text evidence="12">Reversible hydration of carbon dioxide. Its role in saliva is unknown.</text>
</comment>
<dbReference type="InterPro" id="IPR001148">
    <property type="entry name" value="CA_dom"/>
</dbReference>
<evidence type="ECO:0000256" key="4">
    <source>
        <dbReference type="ARBA" id="ARBA00012925"/>
    </source>
</evidence>
<evidence type="ECO:0000256" key="9">
    <source>
        <dbReference type="ARBA" id="ARBA00023157"/>
    </source>
</evidence>
<evidence type="ECO:0000256" key="5">
    <source>
        <dbReference type="ARBA" id="ARBA00014200"/>
    </source>
</evidence>
<name>A0AAX6RMQ8_HETGA</name>
<evidence type="ECO:0000256" key="7">
    <source>
        <dbReference type="ARBA" id="ARBA00022723"/>
    </source>
</evidence>
<dbReference type="PANTHER" id="PTHR18952:SF110">
    <property type="entry name" value="CARBONIC ANHYDRASE 6"/>
    <property type="match status" value="1"/>
</dbReference>
<feature type="domain" description="Alpha-carbonic anhydrase" evidence="17">
    <location>
        <begin position="196"/>
        <end position="453"/>
    </location>
</feature>
<keyword evidence="6" id="KW-0964">Secreted</keyword>
<protein>
    <recommendedName>
        <fullName evidence="5">Carbonic anhydrase 6</fullName>
        <ecNumber evidence="4">4.2.1.1</ecNumber>
    </recommendedName>
    <alternativeName>
        <fullName evidence="13">Carbonate dehydratase VI</fullName>
    </alternativeName>
    <alternativeName>
        <fullName evidence="14">Carbonic anhydrase VI</fullName>
    </alternativeName>
</protein>
<dbReference type="CTD" id="765"/>
<comment type="subcellular location">
    <subcellularLocation>
        <location evidence="2">Secreted</location>
    </subcellularLocation>
</comment>
<evidence type="ECO:0000256" key="10">
    <source>
        <dbReference type="ARBA" id="ARBA00023180"/>
    </source>
</evidence>
<sequence length="488" mass="53986">MPFRLGSVCQQGRSLAPDGVARARGSPACPLPCLKGTDAAASALNAGFPVLPEQSRRRRGWPRCAQASESERSGRIRGAPARPASGHVLGRLRRGPQISSVCLGLGPPVLHRPCAGPSPLQSLLAAQAALVPARQAGNANLSAMGTLATLVTLLLLWAQAPRWSHSSEWTYSVPCRSFRLQEEEGPEDEGPILLGLAQLQGGELDKEHWPREFPECAGRRQSPIDLQRRKVRFNPALTALDLEGYGDNQAGQFPMTNNGHTVQISLPSSMRMTASDGTEYLAVQMHYHWGGASSEVSGSEHTVDGIRRAMEIHVVHYNAKYESYDVAKDAPGGLAVLAAFVEIEDYAENTYYSNFISHLDRVKYAGQSTVLSSLTVLDMLPEDLLHYYSYEGSLTTPPCTQNVRWFVLANSVKLSRTQVWKIENTLLTHRNRTLHNGYRSAQPLHGRVVEANFRYFPDPRSEYKFYLDRIENNIQYLVGSLEEAKRRL</sequence>
<evidence type="ECO:0000256" key="13">
    <source>
        <dbReference type="ARBA" id="ARBA00031549"/>
    </source>
</evidence>
<keyword evidence="11" id="KW-0456">Lyase</keyword>
<dbReference type="SUPFAM" id="SSF51069">
    <property type="entry name" value="Carbonic anhydrase"/>
    <property type="match status" value="1"/>
</dbReference>
<dbReference type="GO" id="GO:0004089">
    <property type="term" value="F:carbonate dehydratase activity"/>
    <property type="evidence" value="ECO:0007669"/>
    <property type="project" value="UniProtKB-EC"/>
</dbReference>
<keyword evidence="9" id="KW-1015">Disulfide bond</keyword>
<dbReference type="PANTHER" id="PTHR18952">
    <property type="entry name" value="CARBONIC ANHYDRASE"/>
    <property type="match status" value="1"/>
</dbReference>
<dbReference type="GO" id="GO:0008270">
    <property type="term" value="F:zinc ion binding"/>
    <property type="evidence" value="ECO:0007669"/>
    <property type="project" value="InterPro"/>
</dbReference>
<evidence type="ECO:0000256" key="3">
    <source>
        <dbReference type="ARBA" id="ARBA00010718"/>
    </source>
</evidence>
<accession>A0AAX6RMQ8</accession>
<dbReference type="GeneID" id="101707553"/>